<feature type="domain" description="Uroporphyrinogen decarboxylase (URO-D)" evidence="1">
    <location>
        <begin position="199"/>
        <end position="387"/>
    </location>
</feature>
<evidence type="ECO:0000259" key="1">
    <source>
        <dbReference type="Pfam" id="PF01208"/>
    </source>
</evidence>
<dbReference type="Proteomes" id="UP000070184">
    <property type="component" value="Unassembled WGS sequence"/>
</dbReference>
<name>A0A133U4H0_9EURY</name>
<dbReference type="Pfam" id="PF01208">
    <property type="entry name" value="URO-D"/>
    <property type="match status" value="1"/>
</dbReference>
<dbReference type="GO" id="GO:0006779">
    <property type="term" value="P:porphyrin-containing compound biosynthetic process"/>
    <property type="evidence" value="ECO:0007669"/>
    <property type="project" value="InterPro"/>
</dbReference>
<proteinExistence type="predicted"/>
<dbReference type="InterPro" id="IPR052024">
    <property type="entry name" value="Methanogen_methyltrans"/>
</dbReference>
<organism evidence="2 3">
    <name type="scientific">candidate division MSBL1 archaeon SCGC-AAA259B11</name>
    <dbReference type="NCBI Taxonomy" id="1698260"/>
    <lineage>
        <taxon>Archaea</taxon>
        <taxon>Methanobacteriati</taxon>
        <taxon>Methanobacteriota</taxon>
        <taxon>candidate division MSBL1</taxon>
    </lineage>
</organism>
<gene>
    <name evidence="2" type="ORF">AKJ61_03600</name>
</gene>
<dbReference type="InterPro" id="IPR000257">
    <property type="entry name" value="Uroporphyrinogen_deCOase"/>
</dbReference>
<dbReference type="GO" id="GO:0004853">
    <property type="term" value="F:uroporphyrinogen decarboxylase activity"/>
    <property type="evidence" value="ECO:0007669"/>
    <property type="project" value="InterPro"/>
</dbReference>
<dbReference type="Gene3D" id="3.20.20.210">
    <property type="match status" value="1"/>
</dbReference>
<reference evidence="2 3" key="1">
    <citation type="journal article" date="2016" name="Sci. Rep.">
        <title>Metabolic traits of an uncultured archaeal lineage -MSBL1- from brine pools of the Red Sea.</title>
        <authorList>
            <person name="Mwirichia R."/>
            <person name="Alam I."/>
            <person name="Rashid M."/>
            <person name="Vinu M."/>
            <person name="Ba-Alawi W."/>
            <person name="Anthony Kamau A."/>
            <person name="Kamanda Ngugi D."/>
            <person name="Goker M."/>
            <person name="Klenk H.P."/>
            <person name="Bajic V."/>
            <person name="Stingl U."/>
        </authorList>
    </citation>
    <scope>NUCLEOTIDE SEQUENCE [LARGE SCALE GENOMIC DNA]</scope>
    <source>
        <strain evidence="2">SCGC-AAA259B11</strain>
    </source>
</reference>
<accession>A0A133U4H0</accession>
<sequence length="390" mass="44805">MGRNSFDKREERLLKAIECEKPDRVPIVGHSDYWPAALSEKHTTQEAAYSFDILAKCFDEVFREVNEWDAFSSIMYSHLGPLSDSFDSKRYHIPGESISENAGFQHTDLELMDSDEYDELINDSMKFQFSELLPRLCPRLERGEPARIKALIKGSISLYRFFKKSGDYAEKWREKYDINPARQGGVPYAPLDWIGDNLRGIKNVVLDIRRNPEKVKKACSSLVPFLVNAGLAGASKNKEDKVYPPIYNPQHLPRFFSPEVFEEFYWPTFKRMFSEWTKRGYKVWLLLEGDVEQHLSKYKELPKGKTVIHLESTDLHKAKEELGGEVCIAGGMPARLLAKGTPEEVRERARSVLELFKDEGGFIMCQDSMIPLNAKLENVEAYVETVIEEG</sequence>
<evidence type="ECO:0000313" key="3">
    <source>
        <dbReference type="Proteomes" id="UP000070184"/>
    </source>
</evidence>
<dbReference type="SUPFAM" id="SSF51726">
    <property type="entry name" value="UROD/MetE-like"/>
    <property type="match status" value="1"/>
</dbReference>
<dbReference type="EMBL" id="LHXK01000056">
    <property type="protein sequence ID" value="KXA89092.1"/>
    <property type="molecule type" value="Genomic_DNA"/>
</dbReference>
<comment type="caution">
    <text evidence="2">The sequence shown here is derived from an EMBL/GenBank/DDBJ whole genome shotgun (WGS) entry which is preliminary data.</text>
</comment>
<protein>
    <recommendedName>
        <fullName evidence="1">Uroporphyrinogen decarboxylase (URO-D) domain-containing protein</fullName>
    </recommendedName>
</protein>
<keyword evidence="3" id="KW-1185">Reference proteome</keyword>
<dbReference type="AlphaFoldDB" id="A0A133U4H0"/>
<evidence type="ECO:0000313" key="2">
    <source>
        <dbReference type="EMBL" id="KXA89092.1"/>
    </source>
</evidence>
<dbReference type="PANTHER" id="PTHR47099:SF1">
    <property type="entry name" value="METHYLCOBAMIDE:COM METHYLTRANSFERASE MTBA"/>
    <property type="match status" value="1"/>
</dbReference>
<dbReference type="InterPro" id="IPR038071">
    <property type="entry name" value="UROD/MetE-like_sf"/>
</dbReference>
<dbReference type="PANTHER" id="PTHR47099">
    <property type="entry name" value="METHYLCOBAMIDE:COM METHYLTRANSFERASE MTBA"/>
    <property type="match status" value="1"/>
</dbReference>